<dbReference type="InterPro" id="IPR036259">
    <property type="entry name" value="MFS_trans_sf"/>
</dbReference>
<dbReference type="GO" id="GO:0015385">
    <property type="term" value="F:sodium:proton antiporter activity"/>
    <property type="evidence" value="ECO:0007669"/>
    <property type="project" value="TreeGrafter"/>
</dbReference>
<accession>A0A2N9JLY7</accession>
<feature type="transmembrane region" description="Helical" evidence="8">
    <location>
        <begin position="347"/>
        <end position="367"/>
    </location>
</feature>
<feature type="transmembrane region" description="Helical" evidence="8">
    <location>
        <begin position="285"/>
        <end position="306"/>
    </location>
</feature>
<protein>
    <submittedName>
        <fullName evidence="10">Putative drug resistance transporter</fullName>
    </submittedName>
</protein>
<feature type="transmembrane region" description="Helical" evidence="8">
    <location>
        <begin position="373"/>
        <end position="393"/>
    </location>
</feature>
<keyword evidence="11" id="KW-1185">Reference proteome</keyword>
<dbReference type="InterPro" id="IPR004812">
    <property type="entry name" value="Efflux_drug-R_Bcr/CmlA"/>
</dbReference>
<dbReference type="PANTHER" id="PTHR23502">
    <property type="entry name" value="MAJOR FACILITATOR SUPERFAMILY"/>
    <property type="match status" value="1"/>
</dbReference>
<dbReference type="RefSeq" id="WP_197710001.1">
    <property type="nucleotide sequence ID" value="NZ_BAAAGO010000009.1"/>
</dbReference>
<feature type="transmembrane region" description="Helical" evidence="8">
    <location>
        <begin position="81"/>
        <end position="100"/>
    </location>
</feature>
<feature type="domain" description="Major facilitator superfamily (MFS) profile" evidence="9">
    <location>
        <begin position="15"/>
        <end position="397"/>
    </location>
</feature>
<dbReference type="Pfam" id="PF07690">
    <property type="entry name" value="MFS_1"/>
    <property type="match status" value="1"/>
</dbReference>
<sequence>MAEKDRSALPPQWILLTILAGLGMVGPFSIDTMFPAFAQMAIDLDTTPVALQQLISVYLLSFAVASLFHGPLSDAVGRKPVILGGTAMFVLASLACAVAPNLSLLLVGRAVQGLSAGAGQIISRTMVRDVFADARAQQVMSQIAMIFGLAPALAPIVGGWILVHGSWREIFWALTGLGLALLVLVWLLLPETHPPEHRVPLHLGPLFASLWAVWCNPHGRRLALTAMVNFAGMFLYISSAPYIVVSMLHMGEQDFWVLFVPLISGMVIGSWFSGRLAGRVKGARLATVGYWISLGGGAANLSLMLVPAAQALPWAVMLLPVYTFGVAMAFPILTLAMLDLFPANRGAAASVQSFVSLVANALIAGVLAPLVAVSLPALAATALLLTVVGYLQWRRHLQVTGLQPPSPPGMVPPPADGL</sequence>
<keyword evidence="5 8" id="KW-0812">Transmembrane</keyword>
<evidence type="ECO:0000256" key="8">
    <source>
        <dbReference type="SAM" id="Phobius"/>
    </source>
</evidence>
<dbReference type="GO" id="GO:0005886">
    <property type="term" value="C:plasma membrane"/>
    <property type="evidence" value="ECO:0007669"/>
    <property type="project" value="UniProtKB-SubCell"/>
</dbReference>
<dbReference type="InterPro" id="IPR020846">
    <property type="entry name" value="MFS_dom"/>
</dbReference>
<feature type="transmembrane region" description="Helical" evidence="8">
    <location>
        <begin position="143"/>
        <end position="163"/>
    </location>
</feature>
<dbReference type="NCBIfam" id="TIGR00710">
    <property type="entry name" value="efflux_Bcr_CflA"/>
    <property type="match status" value="1"/>
</dbReference>
<dbReference type="Gene3D" id="1.20.1720.10">
    <property type="entry name" value="Multidrug resistance protein D"/>
    <property type="match status" value="1"/>
</dbReference>
<dbReference type="PANTHER" id="PTHR23502:SF132">
    <property type="entry name" value="POLYAMINE TRANSPORTER 2-RELATED"/>
    <property type="match status" value="1"/>
</dbReference>
<feature type="transmembrane region" description="Helical" evidence="8">
    <location>
        <begin position="50"/>
        <end position="69"/>
    </location>
</feature>
<comment type="subcellular location">
    <subcellularLocation>
        <location evidence="1">Cell membrane</location>
        <topology evidence="1">Multi-pass membrane protein</topology>
    </subcellularLocation>
</comment>
<proteinExistence type="inferred from homology"/>
<evidence type="ECO:0000313" key="11">
    <source>
        <dbReference type="Proteomes" id="UP000238164"/>
    </source>
</evidence>
<dbReference type="AlphaFoldDB" id="A0A2N9JLY7"/>
<name>A0A2N9JLY7_9ACTN</name>
<feature type="transmembrane region" description="Helical" evidence="8">
    <location>
        <begin position="255"/>
        <end position="273"/>
    </location>
</feature>
<dbReference type="EMBL" id="LT985188">
    <property type="protein sequence ID" value="SPD88588.1"/>
    <property type="molecule type" value="Genomic_DNA"/>
</dbReference>
<dbReference type="GO" id="GO:1990961">
    <property type="term" value="P:xenobiotic detoxification by transmembrane export across the plasma membrane"/>
    <property type="evidence" value="ECO:0007669"/>
    <property type="project" value="InterPro"/>
</dbReference>
<feature type="transmembrane region" description="Helical" evidence="8">
    <location>
        <begin position="222"/>
        <end position="243"/>
    </location>
</feature>
<feature type="transmembrane region" description="Helical" evidence="8">
    <location>
        <begin position="12"/>
        <end position="30"/>
    </location>
</feature>
<dbReference type="Proteomes" id="UP000238164">
    <property type="component" value="Chromosome 1"/>
</dbReference>
<dbReference type="SUPFAM" id="SSF103473">
    <property type="entry name" value="MFS general substrate transporter"/>
    <property type="match status" value="1"/>
</dbReference>
<keyword evidence="4" id="KW-1003">Cell membrane</keyword>
<evidence type="ECO:0000313" key="10">
    <source>
        <dbReference type="EMBL" id="SPD88588.1"/>
    </source>
</evidence>
<evidence type="ECO:0000256" key="7">
    <source>
        <dbReference type="ARBA" id="ARBA00023136"/>
    </source>
</evidence>
<comment type="similarity">
    <text evidence="2">Belongs to the major facilitator superfamily. Bcr/CmlA family.</text>
</comment>
<gene>
    <name evidence="10" type="ORF">MPLG2_3558</name>
</gene>
<evidence type="ECO:0000256" key="2">
    <source>
        <dbReference type="ARBA" id="ARBA00006236"/>
    </source>
</evidence>
<evidence type="ECO:0000259" key="9">
    <source>
        <dbReference type="PROSITE" id="PS50850"/>
    </source>
</evidence>
<evidence type="ECO:0000256" key="3">
    <source>
        <dbReference type="ARBA" id="ARBA00022448"/>
    </source>
</evidence>
<keyword evidence="3" id="KW-0813">Transport</keyword>
<keyword evidence="7 8" id="KW-0472">Membrane</keyword>
<dbReference type="PROSITE" id="PS50850">
    <property type="entry name" value="MFS"/>
    <property type="match status" value="1"/>
</dbReference>
<evidence type="ECO:0000256" key="1">
    <source>
        <dbReference type="ARBA" id="ARBA00004651"/>
    </source>
</evidence>
<dbReference type="GO" id="GO:0042910">
    <property type="term" value="F:xenobiotic transmembrane transporter activity"/>
    <property type="evidence" value="ECO:0007669"/>
    <property type="project" value="InterPro"/>
</dbReference>
<evidence type="ECO:0000256" key="5">
    <source>
        <dbReference type="ARBA" id="ARBA00022692"/>
    </source>
</evidence>
<organism evidence="10 11">
    <name type="scientific">Micropruina glycogenica</name>
    <dbReference type="NCBI Taxonomy" id="75385"/>
    <lineage>
        <taxon>Bacteria</taxon>
        <taxon>Bacillati</taxon>
        <taxon>Actinomycetota</taxon>
        <taxon>Actinomycetes</taxon>
        <taxon>Propionibacteriales</taxon>
        <taxon>Nocardioidaceae</taxon>
        <taxon>Micropruina</taxon>
    </lineage>
</organism>
<keyword evidence="6 8" id="KW-1133">Transmembrane helix</keyword>
<dbReference type="CDD" id="cd17320">
    <property type="entry name" value="MFS_MdfA_MDR_like"/>
    <property type="match status" value="1"/>
</dbReference>
<evidence type="ECO:0000256" key="6">
    <source>
        <dbReference type="ARBA" id="ARBA00022989"/>
    </source>
</evidence>
<evidence type="ECO:0000256" key="4">
    <source>
        <dbReference type="ARBA" id="ARBA00022475"/>
    </source>
</evidence>
<feature type="transmembrane region" description="Helical" evidence="8">
    <location>
        <begin position="170"/>
        <end position="187"/>
    </location>
</feature>
<dbReference type="KEGG" id="mgg:MPLG2_3558"/>
<feature type="transmembrane region" description="Helical" evidence="8">
    <location>
        <begin position="199"/>
        <end position="215"/>
    </location>
</feature>
<dbReference type="InterPro" id="IPR011701">
    <property type="entry name" value="MFS"/>
</dbReference>
<feature type="transmembrane region" description="Helical" evidence="8">
    <location>
        <begin position="312"/>
        <end position="335"/>
    </location>
</feature>
<reference evidence="10 11" key="1">
    <citation type="submission" date="2018-02" db="EMBL/GenBank/DDBJ databases">
        <authorList>
            <person name="Cohen D.B."/>
            <person name="Kent A.D."/>
        </authorList>
    </citation>
    <scope>NUCLEOTIDE SEQUENCE [LARGE SCALE GENOMIC DNA]</scope>
    <source>
        <strain evidence="10">1</strain>
    </source>
</reference>